<gene>
    <name evidence="9" type="ORF">GSOID_T00000659001</name>
</gene>
<dbReference type="OrthoDB" id="429145at2759"/>
<proteinExistence type="inferred from homology"/>
<evidence type="ECO:0000313" key="10">
    <source>
        <dbReference type="Proteomes" id="UP000001307"/>
    </source>
</evidence>
<evidence type="ECO:0000259" key="8">
    <source>
        <dbReference type="PROSITE" id="PS51144"/>
    </source>
</evidence>
<dbReference type="PANTHER" id="PTHR18952:SF265">
    <property type="entry name" value="CARBONIC ANHYDRASE"/>
    <property type="match status" value="1"/>
</dbReference>
<dbReference type="Proteomes" id="UP000001307">
    <property type="component" value="Unassembled WGS sequence"/>
</dbReference>
<sequence>MSWGYERSKCPPSDWEKQFPVANGKRQSPIDILTGDVRVDKKLRPINLAWKNESASEIFCNGHSVQVTFKPGSTLTGAHLSSEYELLQFHIHWGSDIGQGAEHFINGESGDAEIHFVHWNKGKYASPEEAMKHGDGLAVVGAVIHERDDVEDSQCPGKYLTSFFPKVFEMGKKYPISKDMELQQLLPQDKNFFCYEGSLTTPPLLECVMWILLKQPLYLSPSTMTTLRSLPCLHGGNLSNNYRPPQPTKNRMVRSNNSNL</sequence>
<comment type="catalytic activity">
    <reaction evidence="6">
        <text>hydrogencarbonate + H(+) = CO2 + H2O</text>
        <dbReference type="Rhea" id="RHEA:10748"/>
        <dbReference type="ChEBI" id="CHEBI:15377"/>
        <dbReference type="ChEBI" id="CHEBI:15378"/>
        <dbReference type="ChEBI" id="CHEBI:16526"/>
        <dbReference type="ChEBI" id="CHEBI:17544"/>
        <dbReference type="EC" id="4.2.1.1"/>
    </reaction>
</comment>
<accession>E4WSC3</accession>
<dbReference type="SUPFAM" id="SSF51069">
    <property type="entry name" value="Carbonic anhydrase"/>
    <property type="match status" value="1"/>
</dbReference>
<reference evidence="9" key="1">
    <citation type="journal article" date="2010" name="Science">
        <title>Plasticity of animal genome architecture unmasked by rapid evolution of a pelagic tunicate.</title>
        <authorList>
            <person name="Denoeud F."/>
            <person name="Henriet S."/>
            <person name="Mungpakdee S."/>
            <person name="Aury J.M."/>
            <person name="Da Silva C."/>
            <person name="Brinkmann H."/>
            <person name="Mikhaleva J."/>
            <person name="Olsen L.C."/>
            <person name="Jubin C."/>
            <person name="Canestro C."/>
            <person name="Bouquet J.M."/>
            <person name="Danks G."/>
            <person name="Poulain J."/>
            <person name="Campsteijn C."/>
            <person name="Adamski M."/>
            <person name="Cross I."/>
            <person name="Yadetie F."/>
            <person name="Muffato M."/>
            <person name="Louis A."/>
            <person name="Butcher S."/>
            <person name="Tsagkogeorga G."/>
            <person name="Konrad A."/>
            <person name="Singh S."/>
            <person name="Jensen M.F."/>
            <person name="Cong E.H."/>
            <person name="Eikeseth-Otteraa H."/>
            <person name="Noel B."/>
            <person name="Anthouard V."/>
            <person name="Porcel B.M."/>
            <person name="Kachouri-Lafond R."/>
            <person name="Nishino A."/>
            <person name="Ugolini M."/>
            <person name="Chourrout P."/>
            <person name="Nishida H."/>
            <person name="Aasland R."/>
            <person name="Huzurbazar S."/>
            <person name="Westhof E."/>
            <person name="Delsuc F."/>
            <person name="Lehrach H."/>
            <person name="Reinhardt R."/>
            <person name="Weissenbach J."/>
            <person name="Roy S.W."/>
            <person name="Artiguenave F."/>
            <person name="Postlethwait J.H."/>
            <person name="Manak J.R."/>
            <person name="Thompson E.M."/>
            <person name="Jaillon O."/>
            <person name="Du Pasquier L."/>
            <person name="Boudinot P."/>
            <person name="Liberles D.A."/>
            <person name="Volff J.N."/>
            <person name="Philippe H."/>
            <person name="Lenhard B."/>
            <person name="Roest Crollius H."/>
            <person name="Wincker P."/>
            <person name="Chourrout D."/>
        </authorList>
    </citation>
    <scope>NUCLEOTIDE SEQUENCE [LARGE SCALE GENOMIC DNA]</scope>
</reference>
<evidence type="ECO:0000256" key="3">
    <source>
        <dbReference type="ARBA" id="ARBA00022723"/>
    </source>
</evidence>
<keyword evidence="4" id="KW-0862">Zinc</keyword>
<comment type="similarity">
    <text evidence="1">Belongs to the alpha-carbonic anhydrase family.</text>
</comment>
<evidence type="ECO:0000256" key="4">
    <source>
        <dbReference type="ARBA" id="ARBA00022833"/>
    </source>
</evidence>
<feature type="region of interest" description="Disordered" evidence="7">
    <location>
        <begin position="238"/>
        <end position="260"/>
    </location>
</feature>
<dbReference type="GO" id="GO:0004089">
    <property type="term" value="F:carbonate dehydratase activity"/>
    <property type="evidence" value="ECO:0007669"/>
    <property type="project" value="UniProtKB-EC"/>
</dbReference>
<evidence type="ECO:0000313" key="9">
    <source>
        <dbReference type="EMBL" id="CBY20656.1"/>
    </source>
</evidence>
<keyword evidence="5" id="KW-0456">Lyase</keyword>
<dbReference type="Gene3D" id="3.10.200.10">
    <property type="entry name" value="Alpha carbonic anhydrase"/>
    <property type="match status" value="1"/>
</dbReference>
<dbReference type="PROSITE" id="PS51144">
    <property type="entry name" value="ALPHA_CA_2"/>
    <property type="match status" value="1"/>
</dbReference>
<evidence type="ECO:0000256" key="6">
    <source>
        <dbReference type="ARBA" id="ARBA00048348"/>
    </source>
</evidence>
<dbReference type="EMBL" id="FN653015">
    <property type="protein sequence ID" value="CBY20656.1"/>
    <property type="molecule type" value="Genomic_DNA"/>
</dbReference>
<dbReference type="SMART" id="SM01057">
    <property type="entry name" value="Carb_anhydrase"/>
    <property type="match status" value="1"/>
</dbReference>
<dbReference type="EC" id="4.2.1.1" evidence="2"/>
<evidence type="ECO:0000256" key="7">
    <source>
        <dbReference type="SAM" id="MobiDB-lite"/>
    </source>
</evidence>
<feature type="domain" description="Alpha-carbonic anhydrase" evidence="8">
    <location>
        <begin position="1"/>
        <end position="257"/>
    </location>
</feature>
<dbReference type="Pfam" id="PF00194">
    <property type="entry name" value="Carb_anhydrase"/>
    <property type="match status" value="1"/>
</dbReference>
<dbReference type="InterPro" id="IPR023561">
    <property type="entry name" value="Carbonic_anhydrase_a-class"/>
</dbReference>
<dbReference type="InParanoid" id="E4WSC3"/>
<name>E4WSC3_OIKDI</name>
<dbReference type="CDD" id="cd00326">
    <property type="entry name" value="alpha_CA"/>
    <property type="match status" value="1"/>
</dbReference>
<dbReference type="AlphaFoldDB" id="E4WSC3"/>
<dbReference type="InterPro" id="IPR001148">
    <property type="entry name" value="CA_dom"/>
</dbReference>
<evidence type="ECO:0000256" key="2">
    <source>
        <dbReference type="ARBA" id="ARBA00012925"/>
    </source>
</evidence>
<evidence type="ECO:0000256" key="1">
    <source>
        <dbReference type="ARBA" id="ARBA00010718"/>
    </source>
</evidence>
<keyword evidence="10" id="KW-1185">Reference proteome</keyword>
<keyword evidence="3" id="KW-0479">Metal-binding</keyword>
<dbReference type="InterPro" id="IPR036398">
    <property type="entry name" value="CA_dom_sf"/>
</dbReference>
<dbReference type="GO" id="GO:0008270">
    <property type="term" value="F:zinc ion binding"/>
    <property type="evidence" value="ECO:0007669"/>
    <property type="project" value="InterPro"/>
</dbReference>
<evidence type="ECO:0000256" key="5">
    <source>
        <dbReference type="ARBA" id="ARBA00023239"/>
    </source>
</evidence>
<protein>
    <recommendedName>
        <fullName evidence="2">carbonic anhydrase</fullName>
        <ecNumber evidence="2">4.2.1.1</ecNumber>
    </recommendedName>
</protein>
<organism evidence="9">
    <name type="scientific">Oikopleura dioica</name>
    <name type="common">Tunicate</name>
    <dbReference type="NCBI Taxonomy" id="34765"/>
    <lineage>
        <taxon>Eukaryota</taxon>
        <taxon>Metazoa</taxon>
        <taxon>Chordata</taxon>
        <taxon>Tunicata</taxon>
        <taxon>Appendicularia</taxon>
        <taxon>Copelata</taxon>
        <taxon>Oikopleuridae</taxon>
        <taxon>Oikopleura</taxon>
    </lineage>
</organism>
<dbReference type="PANTHER" id="PTHR18952">
    <property type="entry name" value="CARBONIC ANHYDRASE"/>
    <property type="match status" value="1"/>
</dbReference>